<protein>
    <submittedName>
        <fullName evidence="2">Uncharacterized protein</fullName>
    </submittedName>
</protein>
<proteinExistence type="predicted"/>
<evidence type="ECO:0000313" key="3">
    <source>
        <dbReference type="Proteomes" id="UP000287651"/>
    </source>
</evidence>
<evidence type="ECO:0000256" key="1">
    <source>
        <dbReference type="SAM" id="MobiDB-lite"/>
    </source>
</evidence>
<dbReference type="AlphaFoldDB" id="A0A426XH53"/>
<sequence>MRFACFLGEVIAPLQEVETFLGEARPPLISFIALLVKGHFYFFRLSLPALELSNMVNLNLVHGLSKMGGGRPSSAAPAPVQPAAVPYSPPEVQEIRSEEVTKKEAEAFGKRLIEGSKSRAAKGKGPASPVDEALAPRTRPKLVRELCNTHPGVDGRDYHVIRMSSLSSMISMSPRDAFVSPNTWYPGLARRGGFDEVCMGGAYSLVGGRLVHIAIRGSD</sequence>
<comment type="caution">
    <text evidence="2">The sequence shown here is derived from an EMBL/GenBank/DDBJ whole genome shotgun (WGS) entry which is preliminary data.</text>
</comment>
<organism evidence="2 3">
    <name type="scientific">Ensete ventricosum</name>
    <name type="common">Abyssinian banana</name>
    <name type="synonym">Musa ensete</name>
    <dbReference type="NCBI Taxonomy" id="4639"/>
    <lineage>
        <taxon>Eukaryota</taxon>
        <taxon>Viridiplantae</taxon>
        <taxon>Streptophyta</taxon>
        <taxon>Embryophyta</taxon>
        <taxon>Tracheophyta</taxon>
        <taxon>Spermatophyta</taxon>
        <taxon>Magnoliopsida</taxon>
        <taxon>Liliopsida</taxon>
        <taxon>Zingiberales</taxon>
        <taxon>Musaceae</taxon>
        <taxon>Ensete</taxon>
    </lineage>
</organism>
<name>A0A426XH53_ENSVE</name>
<dbReference type="Proteomes" id="UP000287651">
    <property type="component" value="Unassembled WGS sequence"/>
</dbReference>
<reference evidence="2 3" key="1">
    <citation type="journal article" date="2014" name="Agronomy (Basel)">
        <title>A Draft Genome Sequence for Ensete ventricosum, the Drought-Tolerant Tree Against Hunger.</title>
        <authorList>
            <person name="Harrison J."/>
            <person name="Moore K.A."/>
            <person name="Paszkiewicz K."/>
            <person name="Jones T."/>
            <person name="Grant M."/>
            <person name="Ambacheew D."/>
            <person name="Muzemil S."/>
            <person name="Studholme D.J."/>
        </authorList>
    </citation>
    <scope>NUCLEOTIDE SEQUENCE [LARGE SCALE GENOMIC DNA]</scope>
</reference>
<gene>
    <name evidence="2" type="ORF">B296_00053995</name>
</gene>
<feature type="region of interest" description="Disordered" evidence="1">
    <location>
        <begin position="69"/>
        <end position="91"/>
    </location>
</feature>
<evidence type="ECO:0000313" key="2">
    <source>
        <dbReference type="EMBL" id="RRT38819.1"/>
    </source>
</evidence>
<accession>A0A426XH53</accession>
<feature type="compositionally biased region" description="Low complexity" evidence="1">
    <location>
        <begin position="72"/>
        <end position="86"/>
    </location>
</feature>
<dbReference type="EMBL" id="AMZH03020834">
    <property type="protein sequence ID" value="RRT38819.1"/>
    <property type="molecule type" value="Genomic_DNA"/>
</dbReference>